<dbReference type="CDD" id="cd00170">
    <property type="entry name" value="SEC14"/>
    <property type="match status" value="1"/>
</dbReference>
<dbReference type="STRING" id="1088818.A0A2I0BBN8"/>
<evidence type="ECO:0000256" key="2">
    <source>
        <dbReference type="ARBA" id="ARBA00022448"/>
    </source>
</evidence>
<organism evidence="5 6">
    <name type="scientific">Apostasia shenzhenica</name>
    <dbReference type="NCBI Taxonomy" id="1088818"/>
    <lineage>
        <taxon>Eukaryota</taxon>
        <taxon>Viridiplantae</taxon>
        <taxon>Streptophyta</taxon>
        <taxon>Embryophyta</taxon>
        <taxon>Tracheophyta</taxon>
        <taxon>Spermatophyta</taxon>
        <taxon>Magnoliopsida</taxon>
        <taxon>Liliopsida</taxon>
        <taxon>Asparagales</taxon>
        <taxon>Orchidaceae</taxon>
        <taxon>Apostasioideae</taxon>
        <taxon>Apostasia</taxon>
    </lineage>
</organism>
<dbReference type="Pfam" id="PF25099">
    <property type="entry name" value="GOLD_PATL1_C"/>
    <property type="match status" value="1"/>
</dbReference>
<evidence type="ECO:0000259" key="4">
    <source>
        <dbReference type="PROSITE" id="PS50191"/>
    </source>
</evidence>
<dbReference type="Gene3D" id="3.20.20.100">
    <property type="entry name" value="NADP-dependent oxidoreductase domain"/>
    <property type="match status" value="3"/>
</dbReference>
<evidence type="ECO:0000256" key="3">
    <source>
        <dbReference type="ARBA" id="ARBA00023136"/>
    </source>
</evidence>
<dbReference type="InterPro" id="IPR056794">
    <property type="entry name" value="PATL1-6_C_GOLD"/>
</dbReference>
<dbReference type="SUPFAM" id="SSF46938">
    <property type="entry name" value="CRAL/TRIO N-terminal domain"/>
    <property type="match status" value="1"/>
</dbReference>
<dbReference type="SMART" id="SM01100">
    <property type="entry name" value="CRAL_TRIO_N"/>
    <property type="match status" value="1"/>
</dbReference>
<dbReference type="Pfam" id="PF00650">
    <property type="entry name" value="CRAL_TRIO"/>
    <property type="match status" value="1"/>
</dbReference>
<dbReference type="InterPro" id="IPR011074">
    <property type="entry name" value="CRAL/TRIO_N_dom"/>
</dbReference>
<dbReference type="EMBL" id="KZ451896">
    <property type="protein sequence ID" value="PKA65207.1"/>
    <property type="molecule type" value="Genomic_DNA"/>
</dbReference>
<dbReference type="GO" id="GO:0016746">
    <property type="term" value="F:acyltransferase activity"/>
    <property type="evidence" value="ECO:0007669"/>
    <property type="project" value="UniProtKB-KW"/>
</dbReference>
<name>A0A2I0BBN8_9ASPA</name>
<dbReference type="InterPro" id="IPR023210">
    <property type="entry name" value="NADP_OxRdtase_dom"/>
</dbReference>
<dbReference type="SUPFAM" id="SSF52087">
    <property type="entry name" value="CRAL/TRIO domain"/>
    <property type="match status" value="1"/>
</dbReference>
<dbReference type="SMART" id="SM00516">
    <property type="entry name" value="SEC14"/>
    <property type="match status" value="1"/>
</dbReference>
<feature type="domain" description="CRAL-TRIO" evidence="4">
    <location>
        <begin position="104"/>
        <end position="279"/>
    </location>
</feature>
<proteinExistence type="predicted"/>
<keyword evidence="5" id="KW-0808">Transferase</keyword>
<reference evidence="5 6" key="1">
    <citation type="journal article" date="2017" name="Nature">
        <title>The Apostasia genome and the evolution of orchids.</title>
        <authorList>
            <person name="Zhang G.Q."/>
            <person name="Liu K.W."/>
            <person name="Li Z."/>
            <person name="Lohaus R."/>
            <person name="Hsiao Y.Y."/>
            <person name="Niu S.C."/>
            <person name="Wang J.Y."/>
            <person name="Lin Y.C."/>
            <person name="Xu Q."/>
            <person name="Chen L.J."/>
            <person name="Yoshida K."/>
            <person name="Fujiwara S."/>
            <person name="Wang Z.W."/>
            <person name="Zhang Y.Q."/>
            <person name="Mitsuda N."/>
            <person name="Wang M."/>
            <person name="Liu G.H."/>
            <person name="Pecoraro L."/>
            <person name="Huang H.X."/>
            <person name="Xiao X.J."/>
            <person name="Lin M."/>
            <person name="Wu X.Y."/>
            <person name="Wu W.L."/>
            <person name="Chen Y.Y."/>
            <person name="Chang S.B."/>
            <person name="Sakamoto S."/>
            <person name="Ohme-Takagi M."/>
            <person name="Yagi M."/>
            <person name="Zeng S.J."/>
            <person name="Shen C.Y."/>
            <person name="Yeh C.M."/>
            <person name="Luo Y.B."/>
            <person name="Tsai W.C."/>
            <person name="Van de Peer Y."/>
            <person name="Liu Z.J."/>
        </authorList>
    </citation>
    <scope>NUCLEOTIDE SEQUENCE [LARGE SCALE GENOMIC DNA]</scope>
    <source>
        <strain evidence="6">cv. Shenzhen</strain>
        <tissue evidence="5">Stem</tissue>
    </source>
</reference>
<dbReference type="Gene3D" id="3.40.525.10">
    <property type="entry name" value="CRAL-TRIO lipid binding domain"/>
    <property type="match status" value="1"/>
</dbReference>
<dbReference type="GO" id="GO:0016020">
    <property type="term" value="C:membrane"/>
    <property type="evidence" value="ECO:0007669"/>
    <property type="project" value="UniProtKB-SubCell"/>
</dbReference>
<comment type="subcellular location">
    <subcellularLocation>
        <location evidence="1">Membrane</location>
    </subcellularLocation>
</comment>
<evidence type="ECO:0000313" key="5">
    <source>
        <dbReference type="EMBL" id="PKA65207.1"/>
    </source>
</evidence>
<dbReference type="Pfam" id="PF00248">
    <property type="entry name" value="Aldo_ket_red"/>
    <property type="match status" value="2"/>
</dbReference>
<dbReference type="InterPro" id="IPR001251">
    <property type="entry name" value="CRAL-TRIO_dom"/>
</dbReference>
<accession>A0A2I0BBN8</accession>
<dbReference type="EC" id="2.3.1.-" evidence="5"/>
<dbReference type="InterPro" id="IPR036812">
    <property type="entry name" value="NAD(P)_OxRdtase_dom_sf"/>
</dbReference>
<protein>
    <submittedName>
        <fullName evidence="5">Patellin-4</fullName>
        <ecNumber evidence="5">2.3.1.-</ecNumber>
    </submittedName>
</protein>
<dbReference type="InterPro" id="IPR036273">
    <property type="entry name" value="CRAL/TRIO_N_dom_sf"/>
</dbReference>
<dbReference type="Proteomes" id="UP000236161">
    <property type="component" value="Unassembled WGS sequence"/>
</dbReference>
<keyword evidence="6" id="KW-1185">Reference proteome</keyword>
<keyword evidence="5" id="KW-0012">Acyltransferase</keyword>
<dbReference type="InterPro" id="IPR044834">
    <property type="entry name" value="PATL"/>
</dbReference>
<keyword evidence="2" id="KW-0813">Transport</keyword>
<gene>
    <name evidence="5" type="primary">PATL4</name>
    <name evidence="5" type="ORF">AXF42_Ash013328</name>
</gene>
<dbReference type="PANTHER" id="PTHR45932:SF2">
    <property type="entry name" value="PATELLIN-4"/>
    <property type="match status" value="1"/>
</dbReference>
<dbReference type="InterPro" id="IPR036865">
    <property type="entry name" value="CRAL-TRIO_dom_sf"/>
</dbReference>
<keyword evidence="3" id="KW-0472">Membrane</keyword>
<dbReference type="GO" id="GO:0008289">
    <property type="term" value="F:lipid binding"/>
    <property type="evidence" value="ECO:0007669"/>
    <property type="project" value="InterPro"/>
</dbReference>
<dbReference type="AlphaFoldDB" id="A0A2I0BBN8"/>
<dbReference type="Pfam" id="PF03765">
    <property type="entry name" value="CRAL_TRIO_N"/>
    <property type="match status" value="1"/>
</dbReference>
<dbReference type="OrthoDB" id="2310150at2759"/>
<evidence type="ECO:0000313" key="6">
    <source>
        <dbReference type="Proteomes" id="UP000236161"/>
    </source>
</evidence>
<sequence length="964" mass="109397">MAVVHGLTPSETKALDNLRRKLEEAVAASRSAPTARVTCSTATAGDFSIWGVSLLPPKPNARSDAILLKFLRAREFRVPEALEMIKNSLRWRKEFRVDEIEEEDPTDSEVFGLTTFLDGVDKEGNPVCYNVYGLYADRRLYQKIFGSRERREKFLRWRVRFMEKGIRELSFRPGDDKAMVQVIDLKETQGSSTKELRSTARRMIMIFQDNYPEFVVKNIFINVSLGYYTYHSLFSPLLSQRTRSKFVFARPSRVTETLLRYITPEDIPVQYGGFKREKDEEFSAENGKVSEAFVKGGSIAKVEIGITEPGVTVVWDFTVVGWEVSYKEEFVPEDDCSYRILIPREKKFEKSVRNSFYISEPGKVVITVENKTLKKKRILYRSKSKPTLPLYCLLDSRLVEGLAKALRQDKREPDFKTETSVEEIRRREDEGTEAMEAGARLLSSYAIPHRDLSTSILGLRLHLQAQVRRRRLPVCPPIRASQGVSPLQYRKLGDSELRISEIAMGTMTFGEQNTEIEAHELLSYAFDQGINILDTAETASVFPLTLLSATVPSVLLLFGYGVNLEQCYQNAKVELVRRNMKKEDVEAACSLLHWLRRQATAIAGCGVVCGCGVILATKVSGYSEQSTYLRDNAKVLRVDAANIKESVEKSLKRLSTDYIDLLQIHWPDRYVPLFGEFTYNFEKWRPSVPFAEQLKAFQELINEGKKHDGQLARPIHHNLAKGISLCRQNATLPERVRVATIRTFVDTFSYAFTSANSSPALFTTANSVTSVETLFLPPRGLSYGQQRGARQNSLRRCFRLIAVERLFSSLLVYLTLPSFLCIPRRIDLVEVCHPNNYNIGLLAFSPLGGGILSGKYLDPNSEAARKGRFNFFLGYMNRYHNSLSKEATKLYVQLARNHGLTPVQLALGFVRDRPFVTSSIIGATSLDQLKEDIDVFISTTRPLPLEVVDGIENIFKRYKDPAIL</sequence>
<dbReference type="PROSITE" id="PS50191">
    <property type="entry name" value="CRAL_TRIO"/>
    <property type="match status" value="1"/>
</dbReference>
<evidence type="ECO:0000256" key="1">
    <source>
        <dbReference type="ARBA" id="ARBA00004370"/>
    </source>
</evidence>
<dbReference type="PANTHER" id="PTHR45932">
    <property type="entry name" value="PATELLIN-1"/>
    <property type="match status" value="1"/>
</dbReference>
<dbReference type="SUPFAM" id="SSF51430">
    <property type="entry name" value="NAD(P)-linked oxidoreductase"/>
    <property type="match status" value="3"/>
</dbReference>
<dbReference type="PRINTS" id="PR00180">
    <property type="entry name" value="CRETINALDHBP"/>
</dbReference>